<evidence type="ECO:0000313" key="2">
    <source>
        <dbReference type="EMBL" id="UTO28173.1"/>
    </source>
</evidence>
<keyword evidence="3" id="KW-1185">Reference proteome</keyword>
<evidence type="ECO:0000256" key="1">
    <source>
        <dbReference type="SAM" id="Phobius"/>
    </source>
</evidence>
<proteinExistence type="predicted"/>
<keyword evidence="1" id="KW-0812">Transmembrane</keyword>
<gene>
    <name evidence="2" type="ORF">NMK50_08365</name>
</gene>
<dbReference type="EMBL" id="CP101114">
    <property type="protein sequence ID" value="UTO28173.1"/>
    <property type="molecule type" value="Genomic_DNA"/>
</dbReference>
<organism evidence="2 3">
    <name type="scientific">Bartonella harrusi</name>
    <dbReference type="NCBI Taxonomy" id="2961895"/>
    <lineage>
        <taxon>Bacteria</taxon>
        <taxon>Pseudomonadati</taxon>
        <taxon>Pseudomonadota</taxon>
        <taxon>Alphaproteobacteria</taxon>
        <taxon>Hyphomicrobiales</taxon>
        <taxon>Bartonellaceae</taxon>
        <taxon>Bartonella</taxon>
    </lineage>
</organism>
<accession>A0ABY5EUU9</accession>
<keyword evidence="1" id="KW-1133">Transmembrane helix</keyword>
<evidence type="ECO:0000313" key="3">
    <source>
        <dbReference type="Proteomes" id="UP001059475"/>
    </source>
</evidence>
<protein>
    <submittedName>
        <fullName evidence="2">Uncharacterized protein</fullName>
    </submittedName>
</protein>
<dbReference type="Proteomes" id="UP001059475">
    <property type="component" value="Chromosome"/>
</dbReference>
<name>A0ABY5EUU9_9HYPH</name>
<feature type="transmembrane region" description="Helical" evidence="1">
    <location>
        <begin position="6"/>
        <end position="26"/>
    </location>
</feature>
<keyword evidence="1" id="KW-0472">Membrane</keyword>
<reference evidence="2" key="1">
    <citation type="submission" date="2022-07" db="EMBL/GenBank/DDBJ databases">
        <title>First report of Bartonella spp. in marsupials in Brazil, with a description of Bartonella harrusi sp. nov. and new proposal for taxonomic reclassification of species of the genus Bartonella.</title>
        <authorList>
            <person name="Amaral R.B."/>
        </authorList>
    </citation>
    <scope>NUCLEOTIDE SEQUENCE</scope>
    <source>
        <strain evidence="2">117A</strain>
    </source>
</reference>
<sequence length="49" mass="5185">MRGEALLGVSSAVSIILTLVVGRLLALGSGRLRVGALSYEGCWHWVFAV</sequence>